<dbReference type="EMBL" id="BAABRL010000004">
    <property type="protein sequence ID" value="GAA5495302.1"/>
    <property type="molecule type" value="Genomic_DNA"/>
</dbReference>
<organism evidence="1 2">
    <name type="scientific">Rubritalea halochordaticola</name>
    <dbReference type="NCBI Taxonomy" id="714537"/>
    <lineage>
        <taxon>Bacteria</taxon>
        <taxon>Pseudomonadati</taxon>
        <taxon>Verrucomicrobiota</taxon>
        <taxon>Verrucomicrobiia</taxon>
        <taxon>Verrucomicrobiales</taxon>
        <taxon>Rubritaleaceae</taxon>
        <taxon>Rubritalea</taxon>
    </lineage>
</organism>
<protein>
    <submittedName>
        <fullName evidence="1">Uncharacterized protein</fullName>
    </submittedName>
</protein>
<reference evidence="1 2" key="1">
    <citation type="submission" date="2024-02" db="EMBL/GenBank/DDBJ databases">
        <title>Rubritalea halochordaticola NBRC 107102.</title>
        <authorList>
            <person name="Ichikawa N."/>
            <person name="Katano-Makiyama Y."/>
            <person name="Hidaka K."/>
        </authorList>
    </citation>
    <scope>NUCLEOTIDE SEQUENCE [LARGE SCALE GENOMIC DNA]</scope>
    <source>
        <strain evidence="1 2">NBRC 107102</strain>
    </source>
</reference>
<proteinExistence type="predicted"/>
<dbReference type="Proteomes" id="UP001424741">
    <property type="component" value="Unassembled WGS sequence"/>
</dbReference>
<dbReference type="RefSeq" id="WP_346188123.1">
    <property type="nucleotide sequence ID" value="NZ_BAABRL010000004.1"/>
</dbReference>
<evidence type="ECO:0000313" key="1">
    <source>
        <dbReference type="EMBL" id="GAA5495302.1"/>
    </source>
</evidence>
<accession>A0ABP9V1Y0</accession>
<sequence>MREYEYVGSPDFIPKGEFPPRLKVEEAEALLLWMQDHRSDMDIEECIPATYVVDVDGQFWIADRGSEHVACARVDRVLAAGEAFLSGMDETPYIHRITNQSTGYCPEPESWQAVERALAGTGLEFPSGFDPAFEFRICPSCQTLAIVKDGYYTCLMCGADLPLEWNIEG</sequence>
<gene>
    <name evidence="1" type="ORF">Rhal01_01477</name>
</gene>
<keyword evidence="2" id="KW-1185">Reference proteome</keyword>
<name>A0ABP9V1Y0_9BACT</name>
<comment type="caution">
    <text evidence="1">The sequence shown here is derived from an EMBL/GenBank/DDBJ whole genome shotgun (WGS) entry which is preliminary data.</text>
</comment>
<evidence type="ECO:0000313" key="2">
    <source>
        <dbReference type="Proteomes" id="UP001424741"/>
    </source>
</evidence>